<gene>
    <name evidence="1" type="ORF">CAY53_07885</name>
</gene>
<sequence length="42" mass="4924">MCYTLETGRYLVPDPFGLECGLNLYAYVENDPLNWRDPEELI</sequence>
<dbReference type="RefSeq" id="WP_219842643.1">
    <property type="nucleotide sequence ID" value="NZ_CP021255.1"/>
</dbReference>
<dbReference type="AlphaFoldDB" id="A0A2L1GNX5"/>
<evidence type="ECO:0000313" key="1">
    <source>
        <dbReference type="EMBL" id="AVD71395.1"/>
    </source>
</evidence>
<keyword evidence="2" id="KW-1185">Reference proteome</keyword>
<dbReference type="Gene3D" id="2.180.10.10">
    <property type="entry name" value="RHS repeat-associated core"/>
    <property type="match status" value="1"/>
</dbReference>
<dbReference type="Proteomes" id="UP000239867">
    <property type="component" value="Chromosome"/>
</dbReference>
<protein>
    <recommendedName>
        <fullName evidence="3">RHS repeat-associated core domain-containing protein</fullName>
    </recommendedName>
</protein>
<name>A0A2L1GNX5_9BACT</name>
<dbReference type="InterPro" id="IPR022385">
    <property type="entry name" value="Rhs_assc_core"/>
</dbReference>
<accession>A0A2L1GNX5</accession>
<evidence type="ECO:0000313" key="2">
    <source>
        <dbReference type="Proteomes" id="UP000239867"/>
    </source>
</evidence>
<proteinExistence type="predicted"/>
<dbReference type="EMBL" id="CP021255">
    <property type="protein sequence ID" value="AVD71395.1"/>
    <property type="molecule type" value="Genomic_DNA"/>
</dbReference>
<dbReference type="KEGG" id="deo:CAY53_07885"/>
<evidence type="ECO:0008006" key="3">
    <source>
        <dbReference type="Google" id="ProtNLM"/>
    </source>
</evidence>
<reference evidence="1 2" key="1">
    <citation type="journal article" date="2018" name="MBio">
        <title>Insights into the evolution of host association through the isolation and characterization of a novel human periodontal pathobiont, Desulfobulbus oralis.</title>
        <authorList>
            <person name="Cross K.L."/>
            <person name="Chirania P."/>
            <person name="Xiong W."/>
            <person name="Beall C.J."/>
            <person name="Elkins J.G."/>
            <person name="Giannone R.J."/>
            <person name="Griffen A.L."/>
            <person name="Guss A.M."/>
            <person name="Hettich R.L."/>
            <person name="Joshi S.S."/>
            <person name="Mokrzan E.M."/>
            <person name="Martin R.K."/>
            <person name="Zhulin I.B."/>
            <person name="Leys E.J."/>
            <person name="Podar M."/>
        </authorList>
    </citation>
    <scope>NUCLEOTIDE SEQUENCE [LARGE SCALE GENOMIC DNA]</scope>
    <source>
        <strain evidence="1 2">ORNL</strain>
    </source>
</reference>
<dbReference type="NCBIfam" id="TIGR03696">
    <property type="entry name" value="Rhs_assc_core"/>
    <property type="match status" value="1"/>
</dbReference>
<organism evidence="1 2">
    <name type="scientific">Desulfobulbus oralis</name>
    <dbReference type="NCBI Taxonomy" id="1986146"/>
    <lineage>
        <taxon>Bacteria</taxon>
        <taxon>Pseudomonadati</taxon>
        <taxon>Thermodesulfobacteriota</taxon>
        <taxon>Desulfobulbia</taxon>
        <taxon>Desulfobulbales</taxon>
        <taxon>Desulfobulbaceae</taxon>
        <taxon>Desulfobulbus</taxon>
    </lineage>
</organism>